<keyword evidence="2" id="KW-1185">Reference proteome</keyword>
<proteinExistence type="predicted"/>
<reference evidence="1 2" key="1">
    <citation type="submission" date="2019-03" db="EMBL/GenBank/DDBJ databases">
        <title>Genomic Encyclopedia of Type Strains, Phase IV (KMG-IV): sequencing the most valuable type-strain genomes for metagenomic binning, comparative biology and taxonomic classification.</title>
        <authorList>
            <person name="Goeker M."/>
        </authorList>
    </citation>
    <scope>NUCLEOTIDE SEQUENCE [LARGE SCALE GENOMIC DNA]</scope>
    <source>
        <strain evidence="1 2">DSM 24591</strain>
    </source>
</reference>
<name>A0A4R3MD48_9BURK</name>
<protein>
    <submittedName>
        <fullName evidence="1">Uncharacterized protein</fullName>
    </submittedName>
</protein>
<sequence>MSCSYCRYIDQCQEGEGSDAMRNACKSRLEYDKYCQAGNAP</sequence>
<evidence type="ECO:0000313" key="1">
    <source>
        <dbReference type="EMBL" id="TCT10823.1"/>
    </source>
</evidence>
<organism evidence="1 2">
    <name type="scientific">Paralcaligenes ureilyticus</name>
    <dbReference type="NCBI Taxonomy" id="627131"/>
    <lineage>
        <taxon>Bacteria</taxon>
        <taxon>Pseudomonadati</taxon>
        <taxon>Pseudomonadota</taxon>
        <taxon>Betaproteobacteria</taxon>
        <taxon>Burkholderiales</taxon>
        <taxon>Alcaligenaceae</taxon>
        <taxon>Paralcaligenes</taxon>
    </lineage>
</organism>
<comment type="caution">
    <text evidence="1">The sequence shown here is derived from an EMBL/GenBank/DDBJ whole genome shotgun (WGS) entry which is preliminary data.</text>
</comment>
<accession>A0A4R3MD48</accession>
<gene>
    <name evidence="1" type="ORF">EDC26_10142</name>
</gene>
<dbReference type="Proteomes" id="UP000295525">
    <property type="component" value="Unassembled WGS sequence"/>
</dbReference>
<dbReference type="EMBL" id="SMAJ01000001">
    <property type="protein sequence ID" value="TCT10823.1"/>
    <property type="molecule type" value="Genomic_DNA"/>
</dbReference>
<dbReference type="AlphaFoldDB" id="A0A4R3MD48"/>
<evidence type="ECO:0000313" key="2">
    <source>
        <dbReference type="Proteomes" id="UP000295525"/>
    </source>
</evidence>